<dbReference type="GO" id="GO:0009055">
    <property type="term" value="F:electron transfer activity"/>
    <property type="evidence" value="ECO:0007669"/>
    <property type="project" value="InterPro"/>
</dbReference>
<dbReference type="InterPro" id="IPR003245">
    <property type="entry name" value="Phytocyanin_dom"/>
</dbReference>
<evidence type="ECO:0000256" key="5">
    <source>
        <dbReference type="ARBA" id="ARBA00023157"/>
    </source>
</evidence>
<reference evidence="11 12" key="1">
    <citation type="journal article" date="2024" name="Plant J.">
        <title>Genome sequences and population genomics reveal climatic adaptation and genomic divergence between two closely related sweetgum species.</title>
        <authorList>
            <person name="Xu W.Q."/>
            <person name="Ren C.Q."/>
            <person name="Zhang X.Y."/>
            <person name="Comes H.P."/>
            <person name="Liu X.H."/>
            <person name="Li Y.G."/>
            <person name="Kettle C.J."/>
            <person name="Jalonen R."/>
            <person name="Gaisberger H."/>
            <person name="Ma Y.Z."/>
            <person name="Qiu Y.X."/>
        </authorList>
    </citation>
    <scope>NUCLEOTIDE SEQUENCE [LARGE SCALE GENOMIC DNA]</scope>
    <source>
        <strain evidence="11">Hangzhou</strain>
    </source>
</reference>
<evidence type="ECO:0000313" key="12">
    <source>
        <dbReference type="Proteomes" id="UP001415857"/>
    </source>
</evidence>
<evidence type="ECO:0000313" key="11">
    <source>
        <dbReference type="EMBL" id="KAK9288330.1"/>
    </source>
</evidence>
<dbReference type="EMBL" id="JBBPBK010000003">
    <property type="protein sequence ID" value="KAK9288330.1"/>
    <property type="molecule type" value="Genomic_DNA"/>
</dbReference>
<keyword evidence="5" id="KW-1015">Disulfide bond</keyword>
<keyword evidence="3" id="KW-0732">Signal</keyword>
<evidence type="ECO:0000256" key="4">
    <source>
        <dbReference type="ARBA" id="ARBA00023136"/>
    </source>
</evidence>
<keyword evidence="7" id="KW-0449">Lipoprotein</keyword>
<comment type="caution">
    <text evidence="11">The sequence shown here is derived from an EMBL/GenBank/DDBJ whole genome shotgun (WGS) entry which is preliminary data.</text>
</comment>
<feature type="transmembrane region" description="Helical" evidence="9">
    <location>
        <begin position="131"/>
        <end position="151"/>
    </location>
</feature>
<sequence>MKEKGERGEIGGDKGWALPKSKDDGQFYNQWASKNRFKINDTVHFKYEKDSVLVVTDEEYDKCRSLHPMFFSNNGDTVFTLNRSDLFYFISGVAGHCDRGQKMVIKVLEPENPPPPENQNGTPQNSGAVEMAAFSFPAIMLIIMSFLGFAFN</sequence>
<keyword evidence="9" id="KW-1133">Transmembrane helix</keyword>
<evidence type="ECO:0000256" key="9">
    <source>
        <dbReference type="SAM" id="Phobius"/>
    </source>
</evidence>
<keyword evidence="2" id="KW-0336">GPI-anchor</keyword>
<dbReference type="GO" id="GO:0005886">
    <property type="term" value="C:plasma membrane"/>
    <property type="evidence" value="ECO:0007669"/>
    <property type="project" value="UniProtKB-SubCell"/>
</dbReference>
<evidence type="ECO:0000256" key="6">
    <source>
        <dbReference type="ARBA" id="ARBA00023180"/>
    </source>
</evidence>
<evidence type="ECO:0000256" key="3">
    <source>
        <dbReference type="ARBA" id="ARBA00022729"/>
    </source>
</evidence>
<dbReference type="PANTHER" id="PTHR33021:SF289">
    <property type="entry name" value="EARLY NODULIN-LIKE PROTEIN 5-RELATED"/>
    <property type="match status" value="1"/>
</dbReference>
<dbReference type="GO" id="GO:0098552">
    <property type="term" value="C:side of membrane"/>
    <property type="evidence" value="ECO:0007669"/>
    <property type="project" value="UniProtKB-KW"/>
</dbReference>
<dbReference type="AlphaFoldDB" id="A0AAP0S010"/>
<feature type="domain" description="Phytocyanin" evidence="10">
    <location>
        <begin position="6"/>
        <end position="109"/>
    </location>
</feature>
<dbReference type="FunFam" id="2.60.40.420:FF:000010">
    <property type="entry name" value="Early nodulin-like protein 1"/>
    <property type="match status" value="1"/>
</dbReference>
<protein>
    <recommendedName>
        <fullName evidence="10">Phytocyanin domain-containing protein</fullName>
    </recommendedName>
</protein>
<keyword evidence="12" id="KW-1185">Reference proteome</keyword>
<evidence type="ECO:0000256" key="8">
    <source>
        <dbReference type="ARBA" id="ARBA00035011"/>
    </source>
</evidence>
<evidence type="ECO:0000256" key="2">
    <source>
        <dbReference type="ARBA" id="ARBA00022622"/>
    </source>
</evidence>
<dbReference type="PANTHER" id="PTHR33021">
    <property type="entry name" value="BLUE COPPER PROTEIN"/>
    <property type="match status" value="1"/>
</dbReference>
<dbReference type="Gene3D" id="2.60.40.420">
    <property type="entry name" value="Cupredoxins - blue copper proteins"/>
    <property type="match status" value="1"/>
</dbReference>
<evidence type="ECO:0000256" key="7">
    <source>
        <dbReference type="ARBA" id="ARBA00023288"/>
    </source>
</evidence>
<evidence type="ECO:0000259" key="10">
    <source>
        <dbReference type="PROSITE" id="PS51485"/>
    </source>
</evidence>
<dbReference type="PROSITE" id="PS51485">
    <property type="entry name" value="PHYTOCYANIN"/>
    <property type="match status" value="1"/>
</dbReference>
<keyword evidence="4 9" id="KW-0472">Membrane</keyword>
<gene>
    <name evidence="11" type="ORF">L1049_016781</name>
</gene>
<proteinExistence type="inferred from homology"/>
<dbReference type="Proteomes" id="UP001415857">
    <property type="component" value="Unassembled WGS sequence"/>
</dbReference>
<accession>A0AAP0S010</accession>
<dbReference type="InterPro" id="IPR008972">
    <property type="entry name" value="Cupredoxin"/>
</dbReference>
<keyword evidence="9" id="KW-0812">Transmembrane</keyword>
<dbReference type="SUPFAM" id="SSF49503">
    <property type="entry name" value="Cupredoxins"/>
    <property type="match status" value="1"/>
</dbReference>
<dbReference type="InterPro" id="IPR039391">
    <property type="entry name" value="Phytocyanin-like"/>
</dbReference>
<keyword evidence="6" id="KW-0325">Glycoprotein</keyword>
<comment type="subcellular location">
    <subcellularLocation>
        <location evidence="1">Cell membrane</location>
        <topology evidence="1">Lipid-anchor</topology>
        <topology evidence="1">GPI-anchor</topology>
    </subcellularLocation>
</comment>
<name>A0AAP0S010_LIQFO</name>
<evidence type="ECO:0000256" key="1">
    <source>
        <dbReference type="ARBA" id="ARBA00004609"/>
    </source>
</evidence>
<dbReference type="Pfam" id="PF02298">
    <property type="entry name" value="Cu_bind_like"/>
    <property type="match status" value="1"/>
</dbReference>
<comment type="similarity">
    <text evidence="8">Belongs to the early nodulin-like (ENODL) family.</text>
</comment>
<organism evidence="11 12">
    <name type="scientific">Liquidambar formosana</name>
    <name type="common">Formosan gum</name>
    <dbReference type="NCBI Taxonomy" id="63359"/>
    <lineage>
        <taxon>Eukaryota</taxon>
        <taxon>Viridiplantae</taxon>
        <taxon>Streptophyta</taxon>
        <taxon>Embryophyta</taxon>
        <taxon>Tracheophyta</taxon>
        <taxon>Spermatophyta</taxon>
        <taxon>Magnoliopsida</taxon>
        <taxon>eudicotyledons</taxon>
        <taxon>Gunneridae</taxon>
        <taxon>Pentapetalae</taxon>
        <taxon>Saxifragales</taxon>
        <taxon>Altingiaceae</taxon>
        <taxon>Liquidambar</taxon>
    </lineage>
</organism>